<organism evidence="1 2">
    <name type="scientific">Habropoda laboriosa</name>
    <dbReference type="NCBI Taxonomy" id="597456"/>
    <lineage>
        <taxon>Eukaryota</taxon>
        <taxon>Metazoa</taxon>
        <taxon>Ecdysozoa</taxon>
        <taxon>Arthropoda</taxon>
        <taxon>Hexapoda</taxon>
        <taxon>Insecta</taxon>
        <taxon>Pterygota</taxon>
        <taxon>Neoptera</taxon>
        <taxon>Endopterygota</taxon>
        <taxon>Hymenoptera</taxon>
        <taxon>Apocrita</taxon>
        <taxon>Aculeata</taxon>
        <taxon>Apoidea</taxon>
        <taxon>Anthophila</taxon>
        <taxon>Apidae</taxon>
        <taxon>Habropoda</taxon>
    </lineage>
</organism>
<evidence type="ECO:0000313" key="2">
    <source>
        <dbReference type="Proteomes" id="UP000053825"/>
    </source>
</evidence>
<dbReference type="AlphaFoldDB" id="A0A0L7QLB9"/>
<sequence>MSAVYAKRFEAVFLCYHPKGRKMSVKNAEKYMHEKGINIGILTLKGRLTENNV</sequence>
<evidence type="ECO:0008006" key="3">
    <source>
        <dbReference type="Google" id="ProtNLM"/>
    </source>
</evidence>
<proteinExistence type="predicted"/>
<reference evidence="1 2" key="1">
    <citation type="submission" date="2015-07" db="EMBL/GenBank/DDBJ databases">
        <title>The genome of Habropoda laboriosa.</title>
        <authorList>
            <person name="Pan H."/>
            <person name="Kapheim K."/>
        </authorList>
    </citation>
    <scope>NUCLEOTIDE SEQUENCE [LARGE SCALE GENOMIC DNA]</scope>
    <source>
        <strain evidence="1">0110345459</strain>
    </source>
</reference>
<gene>
    <name evidence="1" type="ORF">WH47_11056</name>
</gene>
<name>A0A0L7QLB9_9HYME</name>
<keyword evidence="2" id="KW-1185">Reference proteome</keyword>
<evidence type="ECO:0000313" key="1">
    <source>
        <dbReference type="EMBL" id="KOC59427.1"/>
    </source>
</evidence>
<dbReference type="EMBL" id="KQ414924">
    <property type="protein sequence ID" value="KOC59427.1"/>
    <property type="molecule type" value="Genomic_DNA"/>
</dbReference>
<accession>A0A0L7QLB9</accession>
<protein>
    <recommendedName>
        <fullName evidence="3">Mos1 transposase HTH domain-containing protein</fullName>
    </recommendedName>
</protein>
<dbReference type="Proteomes" id="UP000053825">
    <property type="component" value="Unassembled WGS sequence"/>
</dbReference>